<reference evidence="12" key="1">
    <citation type="journal article" date="2014" name="PLoS ONE">
        <title>Novel Cysteine-Centered Sulfur Metabolic Pathway in the Thermotolerant Methylotrophic Yeast Hansenula polymorpha.</title>
        <authorList>
            <person name="Sohn M.J."/>
            <person name="Yoo S.J."/>
            <person name="Oh D.B."/>
            <person name="Kwon O."/>
            <person name="Lee S.Y."/>
            <person name="Sibirny A.A."/>
            <person name="Kang H.A."/>
        </authorList>
    </citation>
    <scope>NUCLEOTIDE SEQUENCE</scope>
    <source>
        <strain evidence="12">DL1-L</strain>
    </source>
</reference>
<evidence type="ECO:0000256" key="10">
    <source>
        <dbReference type="RuleBase" id="RU362118"/>
    </source>
</evidence>
<sequence>MPVSQTIGAPIPNNTEHAVSVTLPTWEATVGYEEGQDWVVNQMHSGYPRFFIHSKVKELSRLLELNYAKENEKSMIFPSYQVAKRCREFIRAKSLLPNCPVRILQLSTEAPKTDEEKSYKVEAHIAVVFFPGSEFSLAKAYWQHAGEGVSSRLGEYVLNEMGEKLESTAAKGRRPSSGRNSRSSISSLQNNQEYSTFVEERFGRNLDLRFAKEAKAILRNRIASHISPQLGDDNVYLCCSGMNAIFLAHQMLLKTLEKKDQKSVCFGFPYVDTLNILKKWGAGVHFYGFGDDNSLDALEKRLEDGEPILSLFCECPSNPLLKTPDLIRIKKLADKYDFAVVVDDTVGNITNIDVIRYCDIVTSSLTKVFSGDSNVMGGSMVLNPASKYYKIFKDYLTENFEDILWDQDAIYLERNSRDFEARSKKINHNAVQVLEFFEKSPLLDSVYYPSTMPSKKHYDALKKPDGGYGGLMSIVFKEQTDAVCFFNNVKLSKGPSLGTNFTLICPYSILAHYQELDVIEQWGVDRNLVRLSIGLEPTQELLATLKEALDTAEEQHHV</sequence>
<comment type="pathway">
    <text evidence="6">Amino-acid biosynthesis; L-methionine biosynthesis via de novo pathway; L-cystathionine from O-succinyl-L-homoserine: step 1/1.</text>
</comment>
<name>A0A067XH87_PICAN</name>
<feature type="region of interest" description="Disordered" evidence="11">
    <location>
        <begin position="167"/>
        <end position="188"/>
    </location>
</feature>
<dbReference type="Gene3D" id="3.90.1150.10">
    <property type="entry name" value="Aspartate Aminotransferase, domain 1"/>
    <property type="match status" value="1"/>
</dbReference>
<dbReference type="Gene3D" id="3.40.640.10">
    <property type="entry name" value="Type I PLP-dependent aspartate aminotransferase-like (Major domain)"/>
    <property type="match status" value="1"/>
</dbReference>
<proteinExistence type="inferred from homology"/>
<comment type="catalytic activity">
    <reaction evidence="4">
        <text>O-succinyl-L-homoserine + L-cysteine = L,L-cystathionine + succinate + H(+)</text>
        <dbReference type="Rhea" id="RHEA:20397"/>
        <dbReference type="ChEBI" id="CHEBI:15378"/>
        <dbReference type="ChEBI" id="CHEBI:30031"/>
        <dbReference type="ChEBI" id="CHEBI:35235"/>
        <dbReference type="ChEBI" id="CHEBI:57661"/>
        <dbReference type="ChEBI" id="CHEBI:58161"/>
        <dbReference type="EC" id="2.5.1.48"/>
    </reaction>
</comment>
<gene>
    <name evidence="12" type="primary">str2</name>
</gene>
<feature type="compositionally biased region" description="Low complexity" evidence="11">
    <location>
        <begin position="177"/>
        <end position="187"/>
    </location>
</feature>
<dbReference type="GO" id="GO:0003962">
    <property type="term" value="F:cystathionine gamma-synthase activity"/>
    <property type="evidence" value="ECO:0007669"/>
    <property type="project" value="UniProtKB-EC"/>
</dbReference>
<evidence type="ECO:0000256" key="6">
    <source>
        <dbReference type="ARBA" id="ARBA00060510"/>
    </source>
</evidence>
<evidence type="ECO:0000256" key="9">
    <source>
        <dbReference type="ARBA" id="ARBA00083849"/>
    </source>
</evidence>
<dbReference type="InterPro" id="IPR051750">
    <property type="entry name" value="Trans-sulfuration_enzymes"/>
</dbReference>
<dbReference type="EMBL" id="JN676932">
    <property type="protein sequence ID" value="AFQ00907.1"/>
    <property type="molecule type" value="Genomic_DNA"/>
</dbReference>
<dbReference type="GO" id="GO:0019346">
    <property type="term" value="P:transsulfuration"/>
    <property type="evidence" value="ECO:0007669"/>
    <property type="project" value="InterPro"/>
</dbReference>
<dbReference type="InterPro" id="IPR015424">
    <property type="entry name" value="PyrdxlP-dep_Trfase"/>
</dbReference>
<dbReference type="AlphaFoldDB" id="A0A067XH87"/>
<comment type="cofactor">
    <cofactor evidence="1 10">
        <name>pyridoxal 5'-phosphate</name>
        <dbReference type="ChEBI" id="CHEBI:597326"/>
    </cofactor>
</comment>
<dbReference type="SUPFAM" id="SSF53383">
    <property type="entry name" value="PLP-dependent transferases"/>
    <property type="match status" value="1"/>
</dbReference>
<dbReference type="InterPro" id="IPR015422">
    <property type="entry name" value="PyrdxlP-dep_Trfase_small"/>
</dbReference>
<dbReference type="InterPro" id="IPR015421">
    <property type="entry name" value="PyrdxlP-dep_Trfase_major"/>
</dbReference>
<evidence type="ECO:0000256" key="3">
    <source>
        <dbReference type="ARBA" id="ARBA00022898"/>
    </source>
</evidence>
<keyword evidence="3 10" id="KW-0663">Pyridoxal phosphate</keyword>
<accession>A0A067XH87</accession>
<evidence type="ECO:0000256" key="8">
    <source>
        <dbReference type="ARBA" id="ARBA00066530"/>
    </source>
</evidence>
<evidence type="ECO:0000256" key="1">
    <source>
        <dbReference type="ARBA" id="ARBA00001933"/>
    </source>
</evidence>
<dbReference type="Pfam" id="PF01053">
    <property type="entry name" value="Cys_Met_Meta_PP"/>
    <property type="match status" value="1"/>
</dbReference>
<dbReference type="InterPro" id="IPR000277">
    <property type="entry name" value="Cys/Met-Metab_PyrdxlP-dep_enz"/>
</dbReference>
<dbReference type="PANTHER" id="PTHR42699:SF1">
    <property type="entry name" value="CYSTATHIONINE GAMMA-SYNTHASE-RELATED"/>
    <property type="match status" value="1"/>
</dbReference>
<dbReference type="EC" id="2.5.1.48" evidence="8"/>
<dbReference type="GO" id="GO:0030170">
    <property type="term" value="F:pyridoxal phosphate binding"/>
    <property type="evidence" value="ECO:0007669"/>
    <property type="project" value="InterPro"/>
</dbReference>
<comment type="similarity">
    <text evidence="7">Belongs to the trans-sulfuration enzymes family. MET7 subfamily.</text>
</comment>
<dbReference type="PANTHER" id="PTHR42699">
    <property type="match status" value="1"/>
</dbReference>
<evidence type="ECO:0000313" key="12">
    <source>
        <dbReference type="EMBL" id="AFQ00907.1"/>
    </source>
</evidence>
<evidence type="ECO:0000256" key="11">
    <source>
        <dbReference type="SAM" id="MobiDB-lite"/>
    </source>
</evidence>
<evidence type="ECO:0000256" key="7">
    <source>
        <dbReference type="ARBA" id="ARBA00061376"/>
    </source>
</evidence>
<dbReference type="FunFam" id="3.40.640.10:FF:000094">
    <property type="entry name" value="Probable cystathionine gamma-synthase"/>
    <property type="match status" value="1"/>
</dbReference>
<dbReference type="FunFam" id="3.90.1150.10:FF:000063">
    <property type="entry name" value="Probable cystathionine gamma-synthase"/>
    <property type="match status" value="1"/>
</dbReference>
<feature type="non-terminal residue" evidence="12">
    <location>
        <position position="558"/>
    </location>
</feature>
<evidence type="ECO:0000256" key="2">
    <source>
        <dbReference type="ARBA" id="ARBA00022679"/>
    </source>
</evidence>
<keyword evidence="2" id="KW-0808">Transferase</keyword>
<organism evidence="12">
    <name type="scientific">Pichia angusta</name>
    <name type="common">Yeast</name>
    <name type="synonym">Hansenula polymorpha</name>
    <dbReference type="NCBI Taxonomy" id="870730"/>
    <lineage>
        <taxon>Eukaryota</taxon>
        <taxon>Fungi</taxon>
        <taxon>Dikarya</taxon>
        <taxon>Ascomycota</taxon>
        <taxon>Saccharomycotina</taxon>
        <taxon>Pichiomycetes</taxon>
        <taxon>Pichiales</taxon>
        <taxon>Pichiaceae</taxon>
        <taxon>Ogataea</taxon>
    </lineage>
</organism>
<protein>
    <recommendedName>
        <fullName evidence="8">cystathionine gamma-synthase</fullName>
        <ecNumber evidence="8">2.5.1.48</ecNumber>
    </recommendedName>
    <alternativeName>
        <fullName evidence="9">O-succinylhomoserine (thiol)-lyase</fullName>
    </alternativeName>
</protein>
<comment type="function">
    <text evidence="5">Catalyzes the formation of L-cystathionine from O-succinyl-L-homoserine (OSHS) and L-cysteine, via a gamma-replacement reaction. In the absence of thiol, catalyzes gamma-elimination to form 2-oxobutanoate, succinate and ammonia.</text>
</comment>
<evidence type="ECO:0000256" key="5">
    <source>
        <dbReference type="ARBA" id="ARBA00058439"/>
    </source>
</evidence>
<evidence type="ECO:0000256" key="4">
    <source>
        <dbReference type="ARBA" id="ARBA00051441"/>
    </source>
</evidence>